<evidence type="ECO:0000313" key="10">
    <source>
        <dbReference type="EMBL" id="KEY72070.1"/>
    </source>
</evidence>
<evidence type="ECO:0000313" key="11">
    <source>
        <dbReference type="Proteomes" id="UP000028045"/>
    </source>
</evidence>
<dbReference type="Proteomes" id="UP000028045">
    <property type="component" value="Unassembled WGS sequence"/>
</dbReference>
<dbReference type="GO" id="GO:0004725">
    <property type="term" value="F:protein tyrosine phosphatase activity"/>
    <property type="evidence" value="ECO:0007669"/>
    <property type="project" value="UniProtKB-EC"/>
</dbReference>
<feature type="active site" description="Nucleophile" evidence="8">
    <location>
        <position position="11"/>
    </location>
</feature>
<dbReference type="FunFam" id="3.40.50.2300:FF:000105">
    <property type="entry name" value="Low molecular weight phosphotyrosine protein"/>
    <property type="match status" value="1"/>
</dbReference>
<evidence type="ECO:0000256" key="5">
    <source>
        <dbReference type="ARBA" id="ARBA00022801"/>
    </source>
</evidence>
<dbReference type="PANTHER" id="PTHR11717">
    <property type="entry name" value="LOW MOLECULAR WEIGHT PROTEIN TYROSINE PHOSPHATASE"/>
    <property type="match status" value="1"/>
</dbReference>
<gene>
    <name evidence="10" type="ORF">S7711_00087</name>
</gene>
<dbReference type="AlphaFoldDB" id="A0A084B3E1"/>
<evidence type="ECO:0000256" key="7">
    <source>
        <dbReference type="ARBA" id="ARBA00051722"/>
    </source>
</evidence>
<organism evidence="10 11">
    <name type="scientific">Stachybotrys chartarum (strain CBS 109288 / IBT 7711)</name>
    <name type="common">Toxic black mold</name>
    <name type="synonym">Stilbospora chartarum</name>
    <dbReference type="NCBI Taxonomy" id="1280523"/>
    <lineage>
        <taxon>Eukaryota</taxon>
        <taxon>Fungi</taxon>
        <taxon>Dikarya</taxon>
        <taxon>Ascomycota</taxon>
        <taxon>Pezizomycotina</taxon>
        <taxon>Sordariomycetes</taxon>
        <taxon>Hypocreomycetidae</taxon>
        <taxon>Hypocreales</taxon>
        <taxon>Stachybotryaceae</taxon>
        <taxon>Stachybotrys</taxon>
    </lineage>
</organism>
<dbReference type="CDD" id="cd16343">
    <property type="entry name" value="LMWPTP"/>
    <property type="match status" value="1"/>
</dbReference>
<dbReference type="EMBL" id="KL648097">
    <property type="protein sequence ID" value="KEY72070.1"/>
    <property type="molecule type" value="Genomic_DNA"/>
</dbReference>
<dbReference type="InterPro" id="IPR023485">
    <property type="entry name" value="Ptyr_pPase"/>
</dbReference>
<keyword evidence="11" id="KW-1185">Reference proteome</keyword>
<keyword evidence="5" id="KW-0378">Hydrolase</keyword>
<evidence type="ECO:0000256" key="2">
    <source>
        <dbReference type="ARBA" id="ARBA00004496"/>
    </source>
</evidence>
<name>A0A084B3E1_STACB</name>
<dbReference type="GO" id="GO:0003993">
    <property type="term" value="F:acid phosphatase activity"/>
    <property type="evidence" value="ECO:0007669"/>
    <property type="project" value="UniProtKB-EC"/>
</dbReference>
<keyword evidence="4" id="KW-0963">Cytoplasm</keyword>
<dbReference type="SMART" id="SM00226">
    <property type="entry name" value="LMWPc"/>
    <property type="match status" value="1"/>
</dbReference>
<keyword evidence="6" id="KW-0904">Protein phosphatase</keyword>
<dbReference type="PANTHER" id="PTHR11717:SF7">
    <property type="entry name" value="LOW MOLECULAR WEIGHT PHOSPHOTYROSINE PROTEIN PHOSPHATASE"/>
    <property type="match status" value="1"/>
</dbReference>
<dbReference type="InterPro" id="IPR050438">
    <property type="entry name" value="LMW_PTPase"/>
</dbReference>
<evidence type="ECO:0000256" key="6">
    <source>
        <dbReference type="ARBA" id="ARBA00022912"/>
    </source>
</evidence>
<evidence type="ECO:0000256" key="1">
    <source>
        <dbReference type="ARBA" id="ARBA00000032"/>
    </source>
</evidence>
<accession>A0A084B3E1</accession>
<dbReference type="Gene3D" id="3.40.50.2300">
    <property type="match status" value="1"/>
</dbReference>
<dbReference type="OrthoDB" id="3388at2759"/>
<feature type="domain" description="Phosphotyrosine protein phosphatase I" evidence="9">
    <location>
        <begin position="5"/>
        <end position="157"/>
    </location>
</feature>
<reference evidence="10 11" key="1">
    <citation type="journal article" date="2014" name="BMC Genomics">
        <title>Comparative genome sequencing reveals chemotype-specific gene clusters in the toxigenic black mold Stachybotrys.</title>
        <authorList>
            <person name="Semeiks J."/>
            <person name="Borek D."/>
            <person name="Otwinowski Z."/>
            <person name="Grishin N.V."/>
        </authorList>
    </citation>
    <scope>NUCLEOTIDE SEQUENCE [LARGE SCALE GENOMIC DNA]</scope>
    <source>
        <strain evidence="11">CBS 109288 / IBT 7711</strain>
    </source>
</reference>
<evidence type="ECO:0000259" key="9">
    <source>
        <dbReference type="SMART" id="SM00226"/>
    </source>
</evidence>
<feature type="active site" description="Proton donor" evidence="8">
    <location>
        <position position="131"/>
    </location>
</feature>
<dbReference type="InterPro" id="IPR017867">
    <property type="entry name" value="Tyr_phospatase_low_mol_wt"/>
</dbReference>
<dbReference type="Pfam" id="PF01451">
    <property type="entry name" value="LMWPc"/>
    <property type="match status" value="1"/>
</dbReference>
<protein>
    <recommendedName>
        <fullName evidence="9">Phosphotyrosine protein phosphatase I domain-containing protein</fullName>
    </recommendedName>
</protein>
<comment type="catalytic activity">
    <reaction evidence="7">
        <text>O-phospho-L-tyrosyl-[protein] + H2O = L-tyrosyl-[protein] + phosphate</text>
        <dbReference type="Rhea" id="RHEA:10684"/>
        <dbReference type="Rhea" id="RHEA-COMP:10136"/>
        <dbReference type="Rhea" id="RHEA-COMP:20101"/>
        <dbReference type="ChEBI" id="CHEBI:15377"/>
        <dbReference type="ChEBI" id="CHEBI:43474"/>
        <dbReference type="ChEBI" id="CHEBI:46858"/>
        <dbReference type="ChEBI" id="CHEBI:61978"/>
        <dbReference type="EC" id="3.1.3.48"/>
    </reaction>
</comment>
<sequence>MTESISVLFVCLGNICRSPMAEGIFRHIAKQPQYRGKIDVIDSCGTAAYHSGEPPDSRTMSTLEDNNITDYKHLARRFDPSDLDKFDYVFAMDRSNLSNLQQIKKSKPSSKAKVMLFGEYSGSGKAEIVDDPYYGGRDGFETAYEQCTRFSKNFLKDVLGV</sequence>
<dbReference type="GO" id="GO:0005737">
    <property type="term" value="C:cytoplasm"/>
    <property type="evidence" value="ECO:0007669"/>
    <property type="project" value="UniProtKB-SubCell"/>
</dbReference>
<evidence type="ECO:0000256" key="8">
    <source>
        <dbReference type="PIRSR" id="PIRSR617867-1"/>
    </source>
</evidence>
<evidence type="ECO:0000256" key="3">
    <source>
        <dbReference type="ARBA" id="ARBA00011063"/>
    </source>
</evidence>
<comment type="subcellular location">
    <subcellularLocation>
        <location evidence="2">Cytoplasm</location>
    </subcellularLocation>
</comment>
<dbReference type="SUPFAM" id="SSF52788">
    <property type="entry name" value="Phosphotyrosine protein phosphatases I"/>
    <property type="match status" value="1"/>
</dbReference>
<evidence type="ECO:0000256" key="4">
    <source>
        <dbReference type="ARBA" id="ARBA00022490"/>
    </source>
</evidence>
<comment type="catalytic activity">
    <reaction evidence="1">
        <text>a phosphate monoester + H2O = an alcohol + phosphate</text>
        <dbReference type="Rhea" id="RHEA:15017"/>
        <dbReference type="ChEBI" id="CHEBI:15377"/>
        <dbReference type="ChEBI" id="CHEBI:30879"/>
        <dbReference type="ChEBI" id="CHEBI:43474"/>
        <dbReference type="ChEBI" id="CHEBI:67140"/>
        <dbReference type="EC" id="3.1.3.2"/>
    </reaction>
</comment>
<proteinExistence type="inferred from homology"/>
<dbReference type="InterPro" id="IPR036196">
    <property type="entry name" value="Ptyr_pPase_sf"/>
</dbReference>
<comment type="similarity">
    <text evidence="3">Belongs to the low molecular weight phosphotyrosine protein phosphatase family.</text>
</comment>
<dbReference type="PRINTS" id="PR00719">
    <property type="entry name" value="LMWPTPASE"/>
</dbReference>
<dbReference type="HOGENOM" id="CLU_071415_2_0_1"/>
<feature type="active site" evidence="8">
    <location>
        <position position="17"/>
    </location>
</feature>